<organism evidence="2 3">
    <name type="scientific">Rouxiella badensis</name>
    <dbReference type="NCBI Taxonomy" id="1646377"/>
    <lineage>
        <taxon>Bacteria</taxon>
        <taxon>Pseudomonadati</taxon>
        <taxon>Pseudomonadota</taxon>
        <taxon>Gammaproteobacteria</taxon>
        <taxon>Enterobacterales</taxon>
        <taxon>Yersiniaceae</taxon>
        <taxon>Rouxiella</taxon>
    </lineage>
</organism>
<dbReference type="InterPro" id="IPR050678">
    <property type="entry name" value="DNA_Partitioning_ATPase"/>
</dbReference>
<dbReference type="Pfam" id="PF13614">
    <property type="entry name" value="AAA_31"/>
    <property type="match status" value="1"/>
</dbReference>
<dbReference type="InterPro" id="IPR025669">
    <property type="entry name" value="AAA_dom"/>
</dbReference>
<evidence type="ECO:0000313" key="2">
    <source>
        <dbReference type="EMBL" id="ORJ23972.1"/>
    </source>
</evidence>
<sequence length="395" mass="43550">MNLLERLDVCLSRGAAMTKLIAEDMFGDDSPDSRAITRRWGIQEAALMVGVSQPTIRNAEDDGRLPPPDMVKKGRIEQRDGYTIQQINTMREVFGTLPYRPEGEDPVVVGIAQHKGGAFKTATAVHLAQKLALDGLRVLLCDANDPQATASLYHGYVPDLHIHADDTLLPFYLGQRTDAMYAIKPTCWPNLDIIPSCLAIHRIESEVMPLHDKNMLGGIAPQMLLRSAIESVWDGYDVVIIDSAPSLGIGAANVVCASDVLVIPTPAELYDYASANQFFAMLRDLMAALMADGGDVFEPDVRVLITKYSLASGSQSEMMAENMRKAFGDMVLDEVVRVTDEVGKGQLKMRTVFEQAANQRSSSRAWNNAIKIWEPVCSEIFNKLIKPRWNNKGAE</sequence>
<comment type="caution">
    <text evidence="2">The sequence shown here is derived from an EMBL/GenBank/DDBJ whole genome shotgun (WGS) entry which is preliminary data.</text>
</comment>
<protein>
    <submittedName>
        <fullName evidence="2">Plasmid-partitioning protein SopA</fullName>
    </submittedName>
</protein>
<dbReference type="EMBL" id="MRWE01000038">
    <property type="protein sequence ID" value="ORJ23972.1"/>
    <property type="molecule type" value="Genomic_DNA"/>
</dbReference>
<reference evidence="2 3" key="1">
    <citation type="journal article" date="2017" name="Int. J. Syst. Evol. Microbiol.">
        <title>Rouxiella badensis sp. nov. and Rouxiella silvae sp. nov. isolated from peat bog soil in Germany and emendation of the genus description.</title>
        <authorList>
            <person name="Le Fleche-Mateos A."/>
            <person name="Kugler J.H."/>
            <person name="Hansen S.H."/>
            <person name="Syldatk C."/>
            <person name="Hausmann R."/>
            <person name="Lomprez F."/>
            <person name="Vandenbogaert M."/>
            <person name="Manuguerra J.C."/>
            <person name="Grimont P.A."/>
        </authorList>
    </citation>
    <scope>NUCLEOTIDE SEQUENCE [LARGE SCALE GENOMIC DNA]</scope>
    <source>
        <strain evidence="2 3">DSM 100043</strain>
    </source>
</reference>
<evidence type="ECO:0000313" key="3">
    <source>
        <dbReference type="Proteomes" id="UP000192536"/>
    </source>
</evidence>
<dbReference type="STRING" id="1646377.BS640_18905"/>
<dbReference type="PANTHER" id="PTHR13696">
    <property type="entry name" value="P-LOOP CONTAINING NUCLEOSIDE TRIPHOSPHATE HYDROLASE"/>
    <property type="match status" value="1"/>
</dbReference>
<dbReference type="Proteomes" id="UP000192536">
    <property type="component" value="Unassembled WGS sequence"/>
</dbReference>
<proteinExistence type="predicted"/>
<dbReference type="InterPro" id="IPR027417">
    <property type="entry name" value="P-loop_NTPase"/>
</dbReference>
<accession>A0A1X0WAZ9</accession>
<keyword evidence="3" id="KW-1185">Reference proteome</keyword>
<gene>
    <name evidence="2" type="ORF">BS640_18905</name>
</gene>
<dbReference type="PANTHER" id="PTHR13696:SF52">
    <property type="entry name" value="PARA FAMILY PROTEIN CT_582"/>
    <property type="match status" value="1"/>
</dbReference>
<feature type="domain" description="AAA" evidence="1">
    <location>
        <begin position="108"/>
        <end position="285"/>
    </location>
</feature>
<dbReference type="SUPFAM" id="SSF52540">
    <property type="entry name" value="P-loop containing nucleoside triphosphate hydrolases"/>
    <property type="match status" value="1"/>
</dbReference>
<dbReference type="RefSeq" id="WP_139802840.1">
    <property type="nucleotide sequence ID" value="NZ_MRWE01000038.1"/>
</dbReference>
<name>A0A1X0WAZ9_9GAMM</name>
<evidence type="ECO:0000259" key="1">
    <source>
        <dbReference type="Pfam" id="PF13614"/>
    </source>
</evidence>
<dbReference type="AlphaFoldDB" id="A0A1X0WAZ9"/>
<dbReference type="CDD" id="cd02042">
    <property type="entry name" value="ParAB_family"/>
    <property type="match status" value="1"/>
</dbReference>
<dbReference type="Gene3D" id="3.40.50.300">
    <property type="entry name" value="P-loop containing nucleotide triphosphate hydrolases"/>
    <property type="match status" value="1"/>
</dbReference>